<accession>A0A9X0A267</accession>
<dbReference type="Pfam" id="PF25273">
    <property type="entry name" value="DUF7869"/>
    <property type="match status" value="1"/>
</dbReference>
<dbReference type="PANTHER" id="PTHR34415:SF1">
    <property type="entry name" value="INTEGRASE CATALYTIC DOMAIN-CONTAINING PROTEIN"/>
    <property type="match status" value="1"/>
</dbReference>
<evidence type="ECO:0000313" key="3">
    <source>
        <dbReference type="Proteomes" id="UP001163046"/>
    </source>
</evidence>
<dbReference type="AlphaFoldDB" id="A0A9X0A267"/>
<reference evidence="2" key="1">
    <citation type="submission" date="2023-01" db="EMBL/GenBank/DDBJ databases">
        <title>Genome assembly of the deep-sea coral Lophelia pertusa.</title>
        <authorList>
            <person name="Herrera S."/>
            <person name="Cordes E."/>
        </authorList>
    </citation>
    <scope>NUCLEOTIDE SEQUENCE</scope>
    <source>
        <strain evidence="2">USNM1676648</strain>
        <tissue evidence="2">Polyp</tissue>
    </source>
</reference>
<feature type="domain" description="DUF7869" evidence="1">
    <location>
        <begin position="79"/>
        <end position="176"/>
    </location>
</feature>
<name>A0A9X0A267_9CNID</name>
<protein>
    <recommendedName>
        <fullName evidence="1">DUF7869 domain-containing protein</fullName>
    </recommendedName>
</protein>
<dbReference type="InterPro" id="IPR057191">
    <property type="entry name" value="DUF7869"/>
</dbReference>
<dbReference type="EMBL" id="MU825406">
    <property type="protein sequence ID" value="KAJ7391459.1"/>
    <property type="molecule type" value="Genomic_DNA"/>
</dbReference>
<dbReference type="OrthoDB" id="6611988at2759"/>
<comment type="caution">
    <text evidence="2">The sequence shown here is derived from an EMBL/GenBank/DDBJ whole genome shotgun (WGS) entry which is preliminary data.</text>
</comment>
<proteinExistence type="predicted"/>
<evidence type="ECO:0000313" key="2">
    <source>
        <dbReference type="EMBL" id="KAJ7391459.1"/>
    </source>
</evidence>
<sequence length="188" mass="22103">MGTHKLKNMFPKVLVLQLDYHKNLPCPKVSAQDSHYLRHLRTNLFGIYCANEDIIHCFFYDDSIGGAGPNEANLRNASCYVVQMGHFLRIDLKFLLEGHSYSICDRRFGCIQQFFNTIERVEVPKEWATMLKNSHLKNIEVHWVTLDMIKDYNSWFKMQYIARNMDEDKQKFEFIKDLIALSGILMNT</sequence>
<gene>
    <name evidence="2" type="ORF">OS493_018506</name>
</gene>
<dbReference type="Proteomes" id="UP001163046">
    <property type="component" value="Unassembled WGS sequence"/>
</dbReference>
<evidence type="ECO:0000259" key="1">
    <source>
        <dbReference type="Pfam" id="PF25273"/>
    </source>
</evidence>
<organism evidence="2 3">
    <name type="scientific">Desmophyllum pertusum</name>
    <dbReference type="NCBI Taxonomy" id="174260"/>
    <lineage>
        <taxon>Eukaryota</taxon>
        <taxon>Metazoa</taxon>
        <taxon>Cnidaria</taxon>
        <taxon>Anthozoa</taxon>
        <taxon>Hexacorallia</taxon>
        <taxon>Scleractinia</taxon>
        <taxon>Caryophylliina</taxon>
        <taxon>Caryophylliidae</taxon>
        <taxon>Desmophyllum</taxon>
    </lineage>
</organism>
<dbReference type="PANTHER" id="PTHR34415">
    <property type="entry name" value="INTEGRASE CATALYTIC DOMAIN-CONTAINING PROTEIN"/>
    <property type="match status" value="1"/>
</dbReference>
<keyword evidence="3" id="KW-1185">Reference proteome</keyword>